<dbReference type="EMBL" id="PCRP01000016">
    <property type="protein sequence ID" value="PIP23851.1"/>
    <property type="molecule type" value="Genomic_DNA"/>
</dbReference>
<name>A0A2G9YZG6_9BACT</name>
<dbReference type="AlphaFoldDB" id="A0A2G9YZG6"/>
<evidence type="ECO:0000313" key="1">
    <source>
        <dbReference type="EMBL" id="PIP23851.1"/>
    </source>
</evidence>
<comment type="caution">
    <text evidence="1">The sequence shown here is derived from an EMBL/GenBank/DDBJ whole genome shotgun (WGS) entry which is preliminary data.</text>
</comment>
<sequence>MKSGPFLGEVGGILVANRYYSGELKQMTIEQLLSRKEKLERADEFDTDSDEAFMGRMDEIDAIDAEVQRRLKKCAGPPKCTWFSNNIPGKPSCYKPWWDFDRLFCRPPRDVKRERI</sequence>
<evidence type="ECO:0000313" key="2">
    <source>
        <dbReference type="Proteomes" id="UP000230273"/>
    </source>
</evidence>
<accession>A0A2G9YZG6</accession>
<gene>
    <name evidence="1" type="ORF">COX36_01100</name>
</gene>
<protein>
    <submittedName>
        <fullName evidence="1">Uncharacterized protein</fullName>
    </submittedName>
</protein>
<organism evidence="1 2">
    <name type="scientific">Candidatus Nealsonbacteria bacterium CG23_combo_of_CG06-09_8_20_14_all_38_19</name>
    <dbReference type="NCBI Taxonomy" id="1974721"/>
    <lineage>
        <taxon>Bacteria</taxon>
        <taxon>Candidatus Nealsoniibacteriota</taxon>
    </lineage>
</organism>
<dbReference type="Proteomes" id="UP000230273">
    <property type="component" value="Unassembled WGS sequence"/>
</dbReference>
<reference evidence="1 2" key="1">
    <citation type="submission" date="2017-09" db="EMBL/GenBank/DDBJ databases">
        <title>Depth-based differentiation of microbial function through sediment-hosted aquifers and enrichment of novel symbionts in the deep terrestrial subsurface.</title>
        <authorList>
            <person name="Probst A.J."/>
            <person name="Ladd B."/>
            <person name="Jarett J.K."/>
            <person name="Geller-Mcgrath D.E."/>
            <person name="Sieber C.M."/>
            <person name="Emerson J.B."/>
            <person name="Anantharaman K."/>
            <person name="Thomas B.C."/>
            <person name="Malmstrom R."/>
            <person name="Stieglmeier M."/>
            <person name="Klingl A."/>
            <person name="Woyke T."/>
            <person name="Ryan C.M."/>
            <person name="Banfield J.F."/>
        </authorList>
    </citation>
    <scope>NUCLEOTIDE SEQUENCE [LARGE SCALE GENOMIC DNA]</scope>
    <source>
        <strain evidence="1">CG23_combo_of_CG06-09_8_20_14_all_38_19</strain>
    </source>
</reference>
<proteinExistence type="predicted"/>